<dbReference type="Proteomes" id="UP000199700">
    <property type="component" value="Chromosome"/>
</dbReference>
<dbReference type="AlphaFoldDB" id="A0A1H1P3J0"/>
<reference evidence="1" key="1">
    <citation type="submission" date="2016-10" db="EMBL/GenBank/DDBJ databases">
        <authorList>
            <person name="Varghese N."/>
            <person name="Submissions S."/>
        </authorList>
    </citation>
    <scope>NUCLEOTIDE SEQUENCE [LARGE SCALE GENOMIC DNA]</scope>
    <source>
        <strain evidence="1">DSM 22082</strain>
    </source>
</reference>
<evidence type="ECO:0000313" key="2">
    <source>
        <dbReference type="Proteomes" id="UP000199700"/>
    </source>
</evidence>
<accession>A0A1H1P3J0</accession>
<dbReference type="EMBL" id="LT629739">
    <property type="protein sequence ID" value="SDS05818.1"/>
    <property type="molecule type" value="Genomic_DNA"/>
</dbReference>
<sequence length="56" mass="6909">MIGNGQWVTTRDMASAQLFMDEIHMQEDLREERSRRRRELFDYWWSRVRSLFATKA</sequence>
<name>A0A1H1P3J0_BRESA</name>
<organism evidence="1 2">
    <name type="scientific">Brevibacterium sandarakinum</name>
    <dbReference type="NCBI Taxonomy" id="629680"/>
    <lineage>
        <taxon>Bacteria</taxon>
        <taxon>Bacillati</taxon>
        <taxon>Actinomycetota</taxon>
        <taxon>Actinomycetes</taxon>
        <taxon>Micrococcales</taxon>
        <taxon>Brevibacteriaceae</taxon>
        <taxon>Brevibacterium</taxon>
    </lineage>
</organism>
<keyword evidence="2" id="KW-1185">Reference proteome</keyword>
<gene>
    <name evidence="1" type="ORF">SAMN04489751_1127</name>
</gene>
<dbReference type="STRING" id="629680.SAMN04489751_1127"/>
<protein>
    <submittedName>
        <fullName evidence="1">Uncharacterized protein</fullName>
    </submittedName>
</protein>
<proteinExistence type="predicted"/>
<evidence type="ECO:0000313" key="1">
    <source>
        <dbReference type="EMBL" id="SDS05818.1"/>
    </source>
</evidence>